<dbReference type="RefSeq" id="WP_128761458.1">
    <property type="nucleotide sequence ID" value="NZ_QOVI01000004.1"/>
</dbReference>
<comment type="caution">
    <text evidence="2">The sequence shown here is derived from an EMBL/GenBank/DDBJ whole genome shotgun (WGS) entry which is preliminary data.</text>
</comment>
<dbReference type="PANTHER" id="PTHR46825">
    <property type="entry name" value="D-ALANYL-D-ALANINE-CARBOXYPEPTIDASE/ENDOPEPTIDASE AMPH"/>
    <property type="match status" value="1"/>
</dbReference>
<dbReference type="AlphaFoldDB" id="A0A4Q0NUY6"/>
<sequence length="431" mass="48454">MIIRKPLVLGTFLVLISFFALSSPDFKEPQSKKTHAIEFVNPLKIQAQKEASYIYRSRKAALAKEIAAYFENAINKRLIIGAGVSIVQGDSILFKEGFGNRNVFKNDTVDDQTVFRLGSLSKGFAGILAGIEVKEGVLNWEDKVVDLVPQFQLKNKLNAEKLTLSNVLSHTTGVPYHCYTNLVEDGVKLSEIASRFNIINTIAKPGKMYSYQNAMFALSGEMMHTVTGQTIQQLLQNKIFTPLNMQTASTDYEAMIKTNNYAFPHKSTWKGWKRLLVNKKYFNAVAAGGINASADDMGKWMRFLLGHNERVLDSESISRVFKPQVEIPDAHKYYQRWKGHLRSSYAYGWRIHEFVDAETGIQSKMIHHGGSVSDFRNEIALFPSEDLGISVLFNSLTPLASSVIPELHEIVNEVMNMPIDKLELGKFATTE</sequence>
<dbReference type="SUPFAM" id="SSF56601">
    <property type="entry name" value="beta-lactamase/transpeptidase-like"/>
    <property type="match status" value="1"/>
</dbReference>
<dbReference type="PANTHER" id="PTHR46825:SF15">
    <property type="entry name" value="BETA-LACTAMASE-RELATED DOMAIN-CONTAINING PROTEIN"/>
    <property type="match status" value="1"/>
</dbReference>
<dbReference type="InterPro" id="IPR050491">
    <property type="entry name" value="AmpC-like"/>
</dbReference>
<dbReference type="Pfam" id="PF00144">
    <property type="entry name" value="Beta-lactamase"/>
    <property type="match status" value="1"/>
</dbReference>
<dbReference type="InterPro" id="IPR001466">
    <property type="entry name" value="Beta-lactam-related"/>
</dbReference>
<dbReference type="EMBL" id="QOVI01000004">
    <property type="protein sequence ID" value="RXG14034.1"/>
    <property type="molecule type" value="Genomic_DNA"/>
</dbReference>
<dbReference type="OrthoDB" id="1522765at2"/>
<accession>A0A4Q0NUY6</accession>
<dbReference type="Gene3D" id="3.40.710.10">
    <property type="entry name" value="DD-peptidase/beta-lactamase superfamily"/>
    <property type="match status" value="1"/>
</dbReference>
<protein>
    <submittedName>
        <fullName evidence="2">Beta-lactamase class C</fullName>
    </submittedName>
</protein>
<name>A0A4Q0NUY6_9FLAO</name>
<dbReference type="InterPro" id="IPR012338">
    <property type="entry name" value="Beta-lactam/transpept-like"/>
</dbReference>
<gene>
    <name evidence="2" type="ORF">DSM04_104139</name>
</gene>
<reference evidence="2 3" key="1">
    <citation type="submission" date="2018-07" db="EMBL/GenBank/DDBJ databases">
        <title>Leeuwenhoekiella genomics.</title>
        <authorList>
            <person name="Tahon G."/>
            <person name="Willems A."/>
        </authorList>
    </citation>
    <scope>NUCLEOTIDE SEQUENCE [LARGE SCALE GENOMIC DNA]</scope>
    <source>
        <strain evidence="2 3">R-50232</strain>
    </source>
</reference>
<evidence type="ECO:0000313" key="3">
    <source>
        <dbReference type="Proteomes" id="UP000289821"/>
    </source>
</evidence>
<proteinExistence type="predicted"/>
<dbReference type="Proteomes" id="UP000289821">
    <property type="component" value="Unassembled WGS sequence"/>
</dbReference>
<feature type="domain" description="Beta-lactamase-related" evidence="1">
    <location>
        <begin position="68"/>
        <end position="400"/>
    </location>
</feature>
<evidence type="ECO:0000313" key="2">
    <source>
        <dbReference type="EMBL" id="RXG14034.1"/>
    </source>
</evidence>
<organism evidence="2 3">
    <name type="scientific">Leeuwenhoekiella aestuarii</name>
    <dbReference type="NCBI Taxonomy" id="2249426"/>
    <lineage>
        <taxon>Bacteria</taxon>
        <taxon>Pseudomonadati</taxon>
        <taxon>Bacteroidota</taxon>
        <taxon>Flavobacteriia</taxon>
        <taxon>Flavobacteriales</taxon>
        <taxon>Flavobacteriaceae</taxon>
        <taxon>Leeuwenhoekiella</taxon>
    </lineage>
</organism>
<evidence type="ECO:0000259" key="1">
    <source>
        <dbReference type="Pfam" id="PF00144"/>
    </source>
</evidence>
<keyword evidence="3" id="KW-1185">Reference proteome</keyword>